<dbReference type="Proteomes" id="UP000596742">
    <property type="component" value="Unassembled WGS sequence"/>
</dbReference>
<name>A0A8B6F549_MYTGA</name>
<gene>
    <name evidence="4" type="ORF">MGAL_10B024960</name>
</gene>
<organism evidence="4 5">
    <name type="scientific">Mytilus galloprovincialis</name>
    <name type="common">Mediterranean mussel</name>
    <dbReference type="NCBI Taxonomy" id="29158"/>
    <lineage>
        <taxon>Eukaryota</taxon>
        <taxon>Metazoa</taxon>
        <taxon>Spiralia</taxon>
        <taxon>Lophotrochozoa</taxon>
        <taxon>Mollusca</taxon>
        <taxon>Bivalvia</taxon>
        <taxon>Autobranchia</taxon>
        <taxon>Pteriomorphia</taxon>
        <taxon>Mytilida</taxon>
        <taxon>Mytiloidea</taxon>
        <taxon>Mytilidae</taxon>
        <taxon>Mytilinae</taxon>
        <taxon>Mytilus</taxon>
    </lineage>
</organism>
<keyword evidence="2" id="KW-0812">Transmembrane</keyword>
<keyword evidence="2" id="KW-1133">Transmembrane helix</keyword>
<dbReference type="InterPro" id="IPR043502">
    <property type="entry name" value="DNA/RNA_pol_sf"/>
</dbReference>
<dbReference type="PANTHER" id="PTHR37984">
    <property type="entry name" value="PROTEIN CBG26694"/>
    <property type="match status" value="1"/>
</dbReference>
<dbReference type="Pfam" id="PF17919">
    <property type="entry name" value="RT_RNaseH_2"/>
    <property type="match status" value="1"/>
</dbReference>
<feature type="domain" description="Reverse transcriptase/retrotransposon-derived protein RNase H-like" evidence="3">
    <location>
        <begin position="75"/>
        <end position="123"/>
    </location>
</feature>
<evidence type="ECO:0000313" key="4">
    <source>
        <dbReference type="EMBL" id="VDI44796.1"/>
    </source>
</evidence>
<evidence type="ECO:0000313" key="5">
    <source>
        <dbReference type="Proteomes" id="UP000596742"/>
    </source>
</evidence>
<dbReference type="OrthoDB" id="6139274at2759"/>
<keyword evidence="2" id="KW-0472">Membrane</keyword>
<dbReference type="SUPFAM" id="SSF56672">
    <property type="entry name" value="DNA/RNA polymerases"/>
    <property type="match status" value="2"/>
</dbReference>
<keyword evidence="5" id="KW-1185">Reference proteome</keyword>
<dbReference type="EMBL" id="UYJE01006297">
    <property type="protein sequence ID" value="VDI44796.1"/>
    <property type="molecule type" value="Genomic_DNA"/>
</dbReference>
<comment type="caution">
    <text evidence="4">The sequence shown here is derived from an EMBL/GenBank/DDBJ whole genome shotgun (WGS) entry which is preliminary data.</text>
</comment>
<keyword evidence="1" id="KW-0511">Multifunctional enzyme</keyword>
<evidence type="ECO:0000259" key="3">
    <source>
        <dbReference type="Pfam" id="PF17919"/>
    </source>
</evidence>
<reference evidence="4" key="1">
    <citation type="submission" date="2018-11" db="EMBL/GenBank/DDBJ databases">
        <authorList>
            <person name="Alioto T."/>
            <person name="Alioto T."/>
        </authorList>
    </citation>
    <scope>NUCLEOTIDE SEQUENCE</scope>
</reference>
<dbReference type="Gene3D" id="3.10.10.10">
    <property type="entry name" value="HIV Type 1 Reverse Transcriptase, subunit A, domain 1"/>
    <property type="match status" value="1"/>
</dbReference>
<protein>
    <recommendedName>
        <fullName evidence="3">Reverse transcriptase/retrotransposon-derived protein RNase H-like domain-containing protein</fullName>
    </recommendedName>
</protein>
<proteinExistence type="predicted"/>
<sequence>MDEPFHKADEPVYKKPHPLPYALRSQVKVEVEKMLKSGIIEPSTSPYAAPLVLVKTKVPVFIFAWIIVIFILLSILQTDASQFDLSAVLEQEFEDGRHPVIFISKKLSAAECNYEVTEKEFLSAED</sequence>
<dbReference type="InterPro" id="IPR050951">
    <property type="entry name" value="Retrovirus_Pol_polyprotein"/>
</dbReference>
<feature type="transmembrane region" description="Helical" evidence="2">
    <location>
        <begin position="58"/>
        <end position="76"/>
    </location>
</feature>
<dbReference type="PANTHER" id="PTHR37984:SF5">
    <property type="entry name" value="PROTEIN NYNRIN-LIKE"/>
    <property type="match status" value="1"/>
</dbReference>
<dbReference type="InterPro" id="IPR041577">
    <property type="entry name" value="RT_RNaseH_2"/>
</dbReference>
<dbReference type="AlphaFoldDB" id="A0A8B6F549"/>
<accession>A0A8B6F549</accession>
<dbReference type="GO" id="GO:0003824">
    <property type="term" value="F:catalytic activity"/>
    <property type="evidence" value="ECO:0007669"/>
    <property type="project" value="UniProtKB-KW"/>
</dbReference>
<evidence type="ECO:0000256" key="1">
    <source>
        <dbReference type="ARBA" id="ARBA00023268"/>
    </source>
</evidence>
<evidence type="ECO:0000256" key="2">
    <source>
        <dbReference type="SAM" id="Phobius"/>
    </source>
</evidence>